<accession>A0ABN8IVH2</accession>
<keyword evidence="2" id="KW-1185">Reference proteome</keyword>
<name>A0ABN8IVH2_9NEOP</name>
<feature type="non-terminal residue" evidence="1">
    <location>
        <position position="105"/>
    </location>
</feature>
<proteinExistence type="predicted"/>
<dbReference type="Proteomes" id="UP000837857">
    <property type="component" value="Chromosome 30"/>
</dbReference>
<dbReference type="EMBL" id="OW152842">
    <property type="protein sequence ID" value="CAH2064524.1"/>
    <property type="molecule type" value="Genomic_DNA"/>
</dbReference>
<evidence type="ECO:0000313" key="2">
    <source>
        <dbReference type="Proteomes" id="UP000837857"/>
    </source>
</evidence>
<protein>
    <submittedName>
        <fullName evidence="1">Uncharacterized protein</fullName>
    </submittedName>
</protein>
<organism evidence="1 2">
    <name type="scientific">Iphiclides podalirius</name>
    <name type="common">scarce swallowtail</name>
    <dbReference type="NCBI Taxonomy" id="110791"/>
    <lineage>
        <taxon>Eukaryota</taxon>
        <taxon>Metazoa</taxon>
        <taxon>Ecdysozoa</taxon>
        <taxon>Arthropoda</taxon>
        <taxon>Hexapoda</taxon>
        <taxon>Insecta</taxon>
        <taxon>Pterygota</taxon>
        <taxon>Neoptera</taxon>
        <taxon>Endopterygota</taxon>
        <taxon>Lepidoptera</taxon>
        <taxon>Glossata</taxon>
        <taxon>Ditrysia</taxon>
        <taxon>Papilionoidea</taxon>
        <taxon>Papilionidae</taxon>
        <taxon>Papilioninae</taxon>
        <taxon>Iphiclides</taxon>
    </lineage>
</organism>
<sequence>MRLQWNGRRMEKANAVVAATVRGHRERCIRWPRGPALRVGVTFEVEVVGNRLTRGRIGHWLATQNLAIRVERQITIAMSVDTDAISAVGVKKEDTFDACASCGRG</sequence>
<reference evidence="1" key="1">
    <citation type="submission" date="2022-03" db="EMBL/GenBank/DDBJ databases">
        <authorList>
            <person name="Martin H S."/>
        </authorList>
    </citation>
    <scope>NUCLEOTIDE SEQUENCE</scope>
</reference>
<gene>
    <name evidence="1" type="ORF">IPOD504_LOCUS12785</name>
</gene>
<evidence type="ECO:0000313" key="1">
    <source>
        <dbReference type="EMBL" id="CAH2064524.1"/>
    </source>
</evidence>